<evidence type="ECO:0000256" key="1">
    <source>
        <dbReference type="ARBA" id="ARBA00004479"/>
    </source>
</evidence>
<dbReference type="GO" id="GO:0016740">
    <property type="term" value="F:transferase activity"/>
    <property type="evidence" value="ECO:0007669"/>
    <property type="project" value="UniProtKB-KW"/>
</dbReference>
<evidence type="ECO:0000256" key="7">
    <source>
        <dbReference type="ARBA" id="ARBA00023136"/>
    </source>
</evidence>
<evidence type="ECO:0000259" key="10">
    <source>
        <dbReference type="Pfam" id="PF03345"/>
    </source>
</evidence>
<evidence type="ECO:0000313" key="12">
    <source>
        <dbReference type="EMBL" id="GAW80259.1"/>
    </source>
</evidence>
<feature type="signal peptide" evidence="8">
    <location>
        <begin position="1"/>
        <end position="28"/>
    </location>
</feature>
<accession>A0A1Y1JCL8</accession>
<evidence type="ECO:0000256" key="8">
    <source>
        <dbReference type="RuleBase" id="RU361142"/>
    </source>
</evidence>
<evidence type="ECO:0000256" key="2">
    <source>
        <dbReference type="ARBA" id="ARBA00004922"/>
    </source>
</evidence>
<evidence type="ECO:0000256" key="3">
    <source>
        <dbReference type="ARBA" id="ARBA00008743"/>
    </source>
</evidence>
<feature type="compositionally biased region" description="Low complexity" evidence="9">
    <location>
        <begin position="99"/>
        <end position="122"/>
    </location>
</feature>
<sequence length="530" mass="61963">MKNERTTRIVFLLCLIIFLFIIIRTCGCEKIKLERVSFDKESIKGVIKNKIKKFSESKLVLVTNIQNLLQTHGDFLQILRGGEDGRGHQIGKFAQIGHRSGSSGSRGNSRSGSSDSSDNSGNSNCMANWEECELHPSDQAMFDGLVIILNVLDDNVMEYININYVKGFLEKKKNIFLSVNSVIGKSGMHFLNQLNVNVYGNMSYVIDSFNQSLPNVQKNSHDGRKITIGEVEHSFYTSEIIQNTPIFSHHVISNSSMFIPVHASKIKRILFKGTAHSILLKKKYFLELVTCTKNCLLFDKNDKFRKKYNKGTDLLLVSGIQLENNSRFIFSSSTEIFSNLFFQLNEENKIFSQDIILWNFKKIGIIRYNNFKLHKIENKKEENFFVNDLIHMSIDLYELKNDFWVPFKKDDVQFDVIKLKVNRRNFLNIYKGIDNPTYYKNFQLPTEHGVYKIQIYYLRKGYNILNLNYFLTVRSPLHYEKNKKVHFPFYPFYFYIYMSLFSFFLFILILLFDHWGSCEKSTHPYKNKVE</sequence>
<dbReference type="Pfam" id="PF23358">
    <property type="entry name" value="OST48_MD"/>
    <property type="match status" value="1"/>
</dbReference>
<comment type="subcellular location">
    <subcellularLocation>
        <location evidence="8">Endoplasmic reticulum membrane</location>
        <topology evidence="8">Single-pass type I membrane protein</topology>
    </subcellularLocation>
    <subcellularLocation>
        <location evidence="1">Membrane</location>
        <topology evidence="1">Single-pass type I membrane protein</topology>
    </subcellularLocation>
</comment>
<proteinExistence type="inferred from homology"/>
<dbReference type="GO" id="GO:0018279">
    <property type="term" value="P:protein N-linked glycosylation via asparagine"/>
    <property type="evidence" value="ECO:0007669"/>
    <property type="project" value="UniProtKB-UniRule"/>
</dbReference>
<keyword evidence="4 8" id="KW-0812">Transmembrane</keyword>
<comment type="pathway">
    <text evidence="2 8">Protein modification; protein glycosylation.</text>
</comment>
<dbReference type="AlphaFoldDB" id="A0A1Y1JCL8"/>
<keyword evidence="7 8" id="KW-0472">Membrane</keyword>
<keyword evidence="12" id="KW-0808">Transferase</keyword>
<dbReference type="PANTHER" id="PTHR10830">
    <property type="entry name" value="DOLICHYL-DIPHOSPHOOLIGOSACCHARIDE--PROTEIN GLYCOSYLTRANSFERASE 48 KDA SUBUNIT"/>
    <property type="match status" value="1"/>
</dbReference>
<dbReference type="OrthoDB" id="29105at2759"/>
<gene>
    <name evidence="12" type="ORF">PGO_071740</name>
</gene>
<name>A0A1Y1JCL8_PLAGO</name>
<feature type="chain" id="PRO_5011816025" description="Dolichyl-diphosphooligosaccharide--protein glycosyltransferase 48 kDa subunit" evidence="8">
    <location>
        <begin position="29"/>
        <end position="530"/>
    </location>
</feature>
<dbReference type="InterPro" id="IPR055459">
    <property type="entry name" value="OST48_MD"/>
</dbReference>
<dbReference type="UniPathway" id="UPA00378"/>
<evidence type="ECO:0000259" key="11">
    <source>
        <dbReference type="Pfam" id="PF23358"/>
    </source>
</evidence>
<comment type="subunit">
    <text evidence="8">Component of the oligosaccharyltransferase (OST) complex.</text>
</comment>
<evidence type="ECO:0000313" key="13">
    <source>
        <dbReference type="Proteomes" id="UP000195521"/>
    </source>
</evidence>
<feature type="transmembrane region" description="Helical" evidence="8">
    <location>
        <begin position="492"/>
        <end position="512"/>
    </location>
</feature>
<reference evidence="13" key="1">
    <citation type="submission" date="2017-04" db="EMBL/GenBank/DDBJ databases">
        <title>Plasmodium gonderi genome.</title>
        <authorList>
            <person name="Arisue N."/>
            <person name="Honma H."/>
            <person name="Kawai S."/>
            <person name="Tougan T."/>
            <person name="Tanabe K."/>
            <person name="Horii T."/>
        </authorList>
    </citation>
    <scope>NUCLEOTIDE SEQUENCE [LARGE SCALE GENOMIC DNA]</scope>
    <source>
        <strain evidence="13">ATCC 30045</strain>
    </source>
</reference>
<dbReference type="EMBL" id="BDQF01000008">
    <property type="protein sequence ID" value="GAW80259.1"/>
    <property type="molecule type" value="Genomic_DNA"/>
</dbReference>
<dbReference type="InterPro" id="IPR055457">
    <property type="entry name" value="OST48_N"/>
</dbReference>
<keyword evidence="13" id="KW-1185">Reference proteome</keyword>
<feature type="domain" description="OST48 middle" evidence="11">
    <location>
        <begin position="376"/>
        <end position="512"/>
    </location>
</feature>
<dbReference type="GO" id="GO:0008250">
    <property type="term" value="C:oligosaccharyltransferase complex"/>
    <property type="evidence" value="ECO:0007669"/>
    <property type="project" value="TreeGrafter"/>
</dbReference>
<evidence type="ECO:0000256" key="9">
    <source>
        <dbReference type="SAM" id="MobiDB-lite"/>
    </source>
</evidence>
<dbReference type="Proteomes" id="UP000195521">
    <property type="component" value="Unassembled WGS sequence"/>
</dbReference>
<evidence type="ECO:0000256" key="4">
    <source>
        <dbReference type="ARBA" id="ARBA00022692"/>
    </source>
</evidence>
<dbReference type="GeneID" id="39746972"/>
<dbReference type="OMA" id="AHDEYPR"/>
<keyword evidence="5 8" id="KW-0256">Endoplasmic reticulum</keyword>
<evidence type="ECO:0000256" key="6">
    <source>
        <dbReference type="ARBA" id="ARBA00022989"/>
    </source>
</evidence>
<dbReference type="InterPro" id="IPR005013">
    <property type="entry name" value="DDOST_48_kDa_subunit"/>
</dbReference>
<feature type="region of interest" description="Disordered" evidence="9">
    <location>
        <begin position="96"/>
        <end position="122"/>
    </location>
</feature>
<evidence type="ECO:0000256" key="5">
    <source>
        <dbReference type="ARBA" id="ARBA00022824"/>
    </source>
</evidence>
<comment type="similarity">
    <text evidence="3 8">Belongs to the DDOST 48 kDa subunit family.</text>
</comment>
<protein>
    <recommendedName>
        <fullName evidence="8">Dolichyl-diphosphooligosaccharide--protein glycosyltransferase 48 kDa subunit</fullName>
        <shortName evidence="8">Oligosaccharyl transferase 48 kDa subunit</shortName>
    </recommendedName>
</protein>
<dbReference type="Pfam" id="PF03345">
    <property type="entry name" value="OST48_N"/>
    <property type="match status" value="1"/>
</dbReference>
<organism evidence="12 13">
    <name type="scientific">Plasmodium gonderi</name>
    <dbReference type="NCBI Taxonomy" id="77519"/>
    <lineage>
        <taxon>Eukaryota</taxon>
        <taxon>Sar</taxon>
        <taxon>Alveolata</taxon>
        <taxon>Apicomplexa</taxon>
        <taxon>Aconoidasida</taxon>
        <taxon>Haemosporida</taxon>
        <taxon>Plasmodiidae</taxon>
        <taxon>Plasmodium</taxon>
        <taxon>Plasmodium (Plasmodium)</taxon>
    </lineage>
</organism>
<dbReference type="RefSeq" id="XP_028542848.1">
    <property type="nucleotide sequence ID" value="XM_028687047.1"/>
</dbReference>
<comment type="function">
    <text evidence="8">Subunit of the oligosaccharyl transferase (OST) complex that catalyzes the initial transfer of a defined glycan (Glc(3)Man(9)GlcNAc(2) in eukaryotes) from the lipid carrier dolichol-pyrophosphate to an asparagine residue within an Asn-X-Ser/Thr consensus motif in nascent polypeptide chains, the first step in protein N-glycosylation. N-glycosylation occurs cotranslationally and the complex associates with the Sec61 complex at the channel-forming translocon complex that mediates protein translocation across the endoplasmic reticulum (ER).</text>
</comment>
<feature type="domain" description="OST48 N-terminal" evidence="10">
    <location>
        <begin position="130"/>
        <end position="358"/>
    </location>
</feature>
<keyword evidence="8" id="KW-0732">Signal</keyword>
<comment type="caution">
    <text evidence="12">The sequence shown here is derived from an EMBL/GenBank/DDBJ whole genome shotgun (WGS) entry which is preliminary data.</text>
</comment>
<dbReference type="PANTHER" id="PTHR10830:SF0">
    <property type="entry name" value="DOLICHYL-DIPHOSPHOOLIGOSACCHARIDE--PROTEIN GLYCOSYLTRANSFERASE 48 KDA SUBUNIT"/>
    <property type="match status" value="1"/>
</dbReference>
<keyword evidence="6 8" id="KW-1133">Transmembrane helix</keyword>